<feature type="compositionally biased region" description="Basic residues" evidence="1">
    <location>
        <begin position="1"/>
        <end position="15"/>
    </location>
</feature>
<reference evidence="2" key="1">
    <citation type="journal article" date="2020" name="bioRxiv">
        <title>Genomic and phenotypic heterogeneity of clinical isolates of the human pathogens Aspergillus fumigatus, Aspergillus lentulus and Aspergillus fumigatiaffinis.</title>
        <authorList>
            <person name="dos Santos R.A.C."/>
            <person name="Steenwyk J.L."/>
            <person name="Rivero-Menendez O."/>
            <person name="Mead M.E."/>
            <person name="Silva L.P."/>
            <person name="Bastos R.W."/>
            <person name="Alastruey-Izquierdo A."/>
            <person name="Goldman G.H."/>
            <person name="Rokas A."/>
        </authorList>
    </citation>
    <scope>NUCLEOTIDE SEQUENCE</scope>
    <source>
        <strain evidence="2">CNM-CM6805</strain>
    </source>
</reference>
<accession>A0A8H4HEC9</accession>
<organism evidence="2 3">
    <name type="scientific">Aspergillus fumigatiaffinis</name>
    <dbReference type="NCBI Taxonomy" id="340414"/>
    <lineage>
        <taxon>Eukaryota</taxon>
        <taxon>Fungi</taxon>
        <taxon>Dikarya</taxon>
        <taxon>Ascomycota</taxon>
        <taxon>Pezizomycotina</taxon>
        <taxon>Eurotiomycetes</taxon>
        <taxon>Eurotiomycetidae</taxon>
        <taxon>Eurotiales</taxon>
        <taxon>Aspergillaceae</taxon>
        <taxon>Aspergillus</taxon>
        <taxon>Aspergillus subgen. Fumigati</taxon>
    </lineage>
</organism>
<reference evidence="2" key="2">
    <citation type="submission" date="2020-04" db="EMBL/GenBank/DDBJ databases">
        <authorList>
            <person name="Santos R.A.C."/>
            <person name="Steenwyk J.L."/>
            <person name="Rivero-Menendez O."/>
            <person name="Mead M.E."/>
            <person name="Silva L.P."/>
            <person name="Bastos R.W."/>
            <person name="Alastruey-Izquierdo A."/>
            <person name="Goldman G.H."/>
            <person name="Rokas A."/>
        </authorList>
    </citation>
    <scope>NUCLEOTIDE SEQUENCE</scope>
    <source>
        <strain evidence="2">CNM-CM6805</strain>
    </source>
</reference>
<sequence>MSGSSGHRHISRHIFRHDDDDHSSRTASRTVSILQIENYPQPRDLRGRNIAVPNDAFWKDNSRNALLLPVRRSEEYLPRYKLSNPIGYIAAVLGMPKMLSIGPESLTKQAV</sequence>
<protein>
    <submittedName>
        <fullName evidence="2">Uncharacterized protein</fullName>
    </submittedName>
</protein>
<dbReference type="EMBL" id="JAAAPX010000020">
    <property type="protein sequence ID" value="KAF4241563.1"/>
    <property type="molecule type" value="Genomic_DNA"/>
</dbReference>
<comment type="caution">
    <text evidence="2">The sequence shown here is derived from an EMBL/GenBank/DDBJ whole genome shotgun (WGS) entry which is preliminary data.</text>
</comment>
<dbReference type="AlphaFoldDB" id="A0A8H4HEC9"/>
<evidence type="ECO:0000313" key="2">
    <source>
        <dbReference type="EMBL" id="KAF4241563.1"/>
    </source>
</evidence>
<name>A0A8H4HEC9_9EURO</name>
<feature type="region of interest" description="Disordered" evidence="1">
    <location>
        <begin position="1"/>
        <end position="29"/>
    </location>
</feature>
<evidence type="ECO:0000313" key="3">
    <source>
        <dbReference type="Proteomes" id="UP000653565"/>
    </source>
</evidence>
<keyword evidence="3" id="KW-1185">Reference proteome</keyword>
<evidence type="ECO:0000256" key="1">
    <source>
        <dbReference type="SAM" id="MobiDB-lite"/>
    </source>
</evidence>
<gene>
    <name evidence="2" type="ORF">CNMCM6805_003837</name>
</gene>
<dbReference type="Proteomes" id="UP000653565">
    <property type="component" value="Unassembled WGS sequence"/>
</dbReference>
<proteinExistence type="predicted"/>